<protein>
    <submittedName>
        <fullName evidence="1">Uncharacterized protein</fullName>
    </submittedName>
</protein>
<organism evidence="1 2">
    <name type="scientific">Fusarium venenatum</name>
    <dbReference type="NCBI Taxonomy" id="56646"/>
    <lineage>
        <taxon>Eukaryota</taxon>
        <taxon>Fungi</taxon>
        <taxon>Dikarya</taxon>
        <taxon>Ascomycota</taxon>
        <taxon>Pezizomycotina</taxon>
        <taxon>Sordariomycetes</taxon>
        <taxon>Hypocreomycetidae</taxon>
        <taxon>Hypocreales</taxon>
        <taxon>Nectriaceae</taxon>
        <taxon>Fusarium</taxon>
    </lineage>
</organism>
<reference evidence="2" key="1">
    <citation type="submission" date="2014-10" db="EMBL/GenBank/DDBJ databases">
        <authorList>
            <person name="King R."/>
        </authorList>
    </citation>
    <scope>NUCLEOTIDE SEQUENCE [LARGE SCALE GENOMIC DNA]</scope>
    <source>
        <strain evidence="2">A3/5</strain>
    </source>
</reference>
<keyword evidence="2" id="KW-1185">Reference proteome</keyword>
<dbReference type="EMBL" id="LN649231">
    <property type="protein sequence ID" value="CEI69335.1"/>
    <property type="molecule type" value="Genomic_DNA"/>
</dbReference>
<dbReference type="Proteomes" id="UP000245910">
    <property type="component" value="Chromosome III"/>
</dbReference>
<dbReference type="AlphaFoldDB" id="A0A2L2U3I4"/>
<proteinExistence type="predicted"/>
<name>A0A2L2U3I4_9HYPO</name>
<evidence type="ECO:0000313" key="1">
    <source>
        <dbReference type="EMBL" id="CEI69335.1"/>
    </source>
</evidence>
<evidence type="ECO:0000313" key="2">
    <source>
        <dbReference type="Proteomes" id="UP000245910"/>
    </source>
</evidence>
<accession>A0A2L2U3I4</accession>
<sequence length="43" mass="4824">MSKFRLSRALAAVVPHHLRSHHPRGLSAKFALVVPLSIMIHLQ</sequence>